<dbReference type="EMBL" id="CAJOBS010000456">
    <property type="protein sequence ID" value="CAF4580829.1"/>
    <property type="molecule type" value="Genomic_DNA"/>
</dbReference>
<accession>A0A818HMV1</accession>
<sequence length="122" mass="13732">MNQHLHSYEIPVSRNKTIPEIIEDKKAALDLATEAVNSISTQVDRLSSARDQYQKDVNDVRDGLLARIRESKQICTHFNLAEEMASTIGKLRQEAKIASDLNAKREFNNTAGAIEALLQQLR</sequence>
<comment type="caution">
    <text evidence="1">The sequence shown here is derived from an EMBL/GenBank/DDBJ whole genome shotgun (WGS) entry which is preliminary data.</text>
</comment>
<dbReference type="AlphaFoldDB" id="A0A818HMV1"/>
<evidence type="ECO:0000313" key="1">
    <source>
        <dbReference type="EMBL" id="CAF3511372.1"/>
    </source>
</evidence>
<evidence type="ECO:0000313" key="3">
    <source>
        <dbReference type="Proteomes" id="UP000663865"/>
    </source>
</evidence>
<evidence type="ECO:0000313" key="2">
    <source>
        <dbReference type="EMBL" id="CAF4580829.1"/>
    </source>
</evidence>
<proteinExistence type="predicted"/>
<dbReference type="Proteomes" id="UP000663838">
    <property type="component" value="Unassembled WGS sequence"/>
</dbReference>
<dbReference type="Proteomes" id="UP000663865">
    <property type="component" value="Unassembled WGS sequence"/>
</dbReference>
<organism evidence="1 3">
    <name type="scientific">Rotaria socialis</name>
    <dbReference type="NCBI Taxonomy" id="392032"/>
    <lineage>
        <taxon>Eukaryota</taxon>
        <taxon>Metazoa</taxon>
        <taxon>Spiralia</taxon>
        <taxon>Gnathifera</taxon>
        <taxon>Rotifera</taxon>
        <taxon>Eurotatoria</taxon>
        <taxon>Bdelloidea</taxon>
        <taxon>Philodinida</taxon>
        <taxon>Philodinidae</taxon>
        <taxon>Rotaria</taxon>
    </lineage>
</organism>
<name>A0A818HMV1_9BILA</name>
<gene>
    <name evidence="1" type="ORF">KIK155_LOCUS16380</name>
    <name evidence="2" type="ORF">TOA249_LOCUS9251</name>
</gene>
<protein>
    <submittedName>
        <fullName evidence="1">Uncharacterized protein</fullName>
    </submittedName>
</protein>
<dbReference type="EMBL" id="CAJNYV010002905">
    <property type="protein sequence ID" value="CAF3511372.1"/>
    <property type="molecule type" value="Genomic_DNA"/>
</dbReference>
<reference evidence="1" key="1">
    <citation type="submission" date="2021-02" db="EMBL/GenBank/DDBJ databases">
        <authorList>
            <person name="Nowell W R."/>
        </authorList>
    </citation>
    <scope>NUCLEOTIDE SEQUENCE</scope>
</reference>